<comment type="caution">
    <text evidence="5">The sequence shown here is derived from an EMBL/GenBank/DDBJ whole genome shotgun (WGS) entry which is preliminary data.</text>
</comment>
<accession>A0ABP8V332</accession>
<dbReference type="InterPro" id="IPR029000">
    <property type="entry name" value="Cyclophilin-like_dom_sf"/>
</dbReference>
<evidence type="ECO:0000313" key="6">
    <source>
        <dbReference type="Proteomes" id="UP001500604"/>
    </source>
</evidence>
<organism evidence="5 6">
    <name type="scientific">Kistimonas scapharcae</name>
    <dbReference type="NCBI Taxonomy" id="1036133"/>
    <lineage>
        <taxon>Bacteria</taxon>
        <taxon>Pseudomonadati</taxon>
        <taxon>Pseudomonadota</taxon>
        <taxon>Gammaproteobacteria</taxon>
        <taxon>Oceanospirillales</taxon>
        <taxon>Endozoicomonadaceae</taxon>
        <taxon>Kistimonas</taxon>
    </lineage>
</organism>
<dbReference type="InterPro" id="IPR003833">
    <property type="entry name" value="CT_C_D"/>
</dbReference>
<dbReference type="NCBIfam" id="TIGR00370">
    <property type="entry name" value="5-oxoprolinase subunit PxpB"/>
    <property type="match status" value="1"/>
</dbReference>
<dbReference type="PANTHER" id="PTHR34698">
    <property type="entry name" value="5-OXOPROLINASE SUBUNIT B"/>
    <property type="match status" value="1"/>
</dbReference>
<keyword evidence="1" id="KW-0547">Nucleotide-binding</keyword>
<name>A0ABP8V332_9GAMM</name>
<dbReference type="Gene3D" id="2.40.100.10">
    <property type="entry name" value="Cyclophilin-like"/>
    <property type="match status" value="1"/>
</dbReference>
<dbReference type="PANTHER" id="PTHR34698:SF2">
    <property type="entry name" value="5-OXOPROLINASE SUBUNIT B"/>
    <property type="match status" value="1"/>
</dbReference>
<dbReference type="Proteomes" id="UP001500604">
    <property type="component" value="Unassembled WGS sequence"/>
</dbReference>
<dbReference type="InterPro" id="IPR010016">
    <property type="entry name" value="PxpB"/>
</dbReference>
<evidence type="ECO:0000256" key="2">
    <source>
        <dbReference type="ARBA" id="ARBA00022801"/>
    </source>
</evidence>
<dbReference type="RefSeq" id="WP_345196859.1">
    <property type="nucleotide sequence ID" value="NZ_BAABFL010000411.1"/>
</dbReference>
<dbReference type="Pfam" id="PF02682">
    <property type="entry name" value="CT_C_D"/>
    <property type="match status" value="1"/>
</dbReference>
<reference evidence="6" key="1">
    <citation type="journal article" date="2019" name="Int. J. Syst. Evol. Microbiol.">
        <title>The Global Catalogue of Microorganisms (GCM) 10K type strain sequencing project: providing services to taxonomists for standard genome sequencing and annotation.</title>
        <authorList>
            <consortium name="The Broad Institute Genomics Platform"/>
            <consortium name="The Broad Institute Genome Sequencing Center for Infectious Disease"/>
            <person name="Wu L."/>
            <person name="Ma J."/>
        </authorList>
    </citation>
    <scope>NUCLEOTIDE SEQUENCE [LARGE SCALE GENOMIC DNA]</scope>
    <source>
        <strain evidence="6">JCM 17805</strain>
    </source>
</reference>
<dbReference type="SMART" id="SM00796">
    <property type="entry name" value="AHS1"/>
    <property type="match status" value="1"/>
</dbReference>
<keyword evidence="3" id="KW-0067">ATP-binding</keyword>
<evidence type="ECO:0000259" key="4">
    <source>
        <dbReference type="SMART" id="SM00796"/>
    </source>
</evidence>
<feature type="domain" description="Carboxyltransferase" evidence="4">
    <location>
        <begin position="5"/>
        <end position="206"/>
    </location>
</feature>
<dbReference type="SUPFAM" id="SSF160467">
    <property type="entry name" value="PH0987 N-terminal domain-like"/>
    <property type="match status" value="1"/>
</dbReference>
<evidence type="ECO:0000256" key="3">
    <source>
        <dbReference type="ARBA" id="ARBA00022840"/>
    </source>
</evidence>
<dbReference type="SUPFAM" id="SSF50891">
    <property type="entry name" value="Cyclophilin-like"/>
    <property type="match status" value="1"/>
</dbReference>
<gene>
    <name evidence="5" type="primary">pxpB</name>
    <name evidence="5" type="ORF">GCM10023116_29260</name>
</gene>
<dbReference type="EMBL" id="BAABFL010000411">
    <property type="protein sequence ID" value="GAA4650643.1"/>
    <property type="molecule type" value="Genomic_DNA"/>
</dbReference>
<protein>
    <submittedName>
        <fullName evidence="5">5-oxoprolinase subunit PxpB</fullName>
    </submittedName>
</protein>
<keyword evidence="2" id="KW-0378">Hydrolase</keyword>
<proteinExistence type="predicted"/>
<evidence type="ECO:0000313" key="5">
    <source>
        <dbReference type="EMBL" id="GAA4650643.1"/>
    </source>
</evidence>
<evidence type="ECO:0000256" key="1">
    <source>
        <dbReference type="ARBA" id="ARBA00022741"/>
    </source>
</evidence>
<dbReference type="Gene3D" id="3.30.1360.40">
    <property type="match status" value="1"/>
</dbReference>
<sequence length="228" mass="25200">MTIPFTGSPLGDSALLITLGDAISDTVNDRVHQTAELITRARIPAVLDVVPAFATLTVHYDPCRLTYEALWSEIEQCLSHLSDQSRHSARVIEIPVCYDNVFAPDLAEVAYYCGLPPEDVIRRHCQGNYRVYFLGFSPGFPFLAGMDPDISCPRKKSPRLKTPAGSVGIAGGQTGIYPLETPGGWQLIGRTPLKLINFDQPTPTLLQPGDQIRFKAISRDTFEHWEDS</sequence>
<keyword evidence="6" id="KW-1185">Reference proteome</keyword>